<gene>
    <name evidence="1" type="ORF">SAMN04488078_11202</name>
</gene>
<dbReference type="EMBL" id="FZON01000120">
    <property type="protein sequence ID" value="SNT37517.1"/>
    <property type="molecule type" value="Genomic_DNA"/>
</dbReference>
<evidence type="ECO:0008006" key="3">
    <source>
        <dbReference type="Google" id="ProtNLM"/>
    </source>
</evidence>
<dbReference type="InterPro" id="IPR042262">
    <property type="entry name" value="CN_hydtase_beta_C"/>
</dbReference>
<reference evidence="1 2" key="1">
    <citation type="submission" date="2017-06" db="EMBL/GenBank/DDBJ databases">
        <authorList>
            <person name="Kim H.J."/>
            <person name="Triplett B.A."/>
        </authorList>
    </citation>
    <scope>NUCLEOTIDE SEQUENCE [LARGE SCALE GENOMIC DNA]</scope>
    <source>
        <strain evidence="1 2">DSM 11445</strain>
    </source>
</reference>
<dbReference type="AlphaFoldDB" id="A0A239M3V9"/>
<name>A0A239M3V9_9RHOB</name>
<evidence type="ECO:0000313" key="2">
    <source>
        <dbReference type="Proteomes" id="UP000198440"/>
    </source>
</evidence>
<protein>
    <recommendedName>
        <fullName evidence="3">Nitrile hydratase accessory protein</fullName>
    </recommendedName>
</protein>
<dbReference type="Proteomes" id="UP000198440">
    <property type="component" value="Unassembled WGS sequence"/>
</dbReference>
<organism evidence="1 2">
    <name type="scientific">Antarctobacter heliothermus</name>
    <dbReference type="NCBI Taxonomy" id="74033"/>
    <lineage>
        <taxon>Bacteria</taxon>
        <taxon>Pseudomonadati</taxon>
        <taxon>Pseudomonadota</taxon>
        <taxon>Alphaproteobacteria</taxon>
        <taxon>Rhodobacterales</taxon>
        <taxon>Roseobacteraceae</taxon>
        <taxon>Antarctobacter</taxon>
    </lineage>
</organism>
<sequence>MSVCQESTADFTELWHAQVIAVLDLLVKNKQVDPEKWSRALGAELDQRQSDGATDDDANYYDAFLTALGMMLEKSELASRAEVDERESDWRAAYLGTPHGQPVALKN</sequence>
<dbReference type="OrthoDB" id="9811616at2"/>
<dbReference type="Gene3D" id="1.10.472.20">
    <property type="entry name" value="Nitrile hydratase, beta subunit"/>
    <property type="match status" value="1"/>
</dbReference>
<dbReference type="RefSeq" id="WP_089280520.1">
    <property type="nucleotide sequence ID" value="NZ_FZON01000120.1"/>
</dbReference>
<accession>A0A239M3V9</accession>
<proteinExistence type="predicted"/>
<evidence type="ECO:0000313" key="1">
    <source>
        <dbReference type="EMBL" id="SNT37517.1"/>
    </source>
</evidence>
<dbReference type="InterPro" id="IPR008990">
    <property type="entry name" value="Elect_transpt_acc-like_dom_sf"/>
</dbReference>
<dbReference type="SUPFAM" id="SSF50090">
    <property type="entry name" value="Electron transport accessory proteins"/>
    <property type="match status" value="1"/>
</dbReference>